<dbReference type="AlphaFoldDB" id="A0A4Z2H105"/>
<dbReference type="Proteomes" id="UP000314294">
    <property type="component" value="Unassembled WGS sequence"/>
</dbReference>
<gene>
    <name evidence="1" type="ORF">EYF80_030556</name>
</gene>
<accession>A0A4Z2H105</accession>
<reference evidence="1 2" key="1">
    <citation type="submission" date="2019-03" db="EMBL/GenBank/DDBJ databases">
        <title>First draft genome of Liparis tanakae, snailfish: a comprehensive survey of snailfish specific genes.</title>
        <authorList>
            <person name="Kim W."/>
            <person name="Song I."/>
            <person name="Jeong J.-H."/>
            <person name="Kim D."/>
            <person name="Kim S."/>
            <person name="Ryu S."/>
            <person name="Song J.Y."/>
            <person name="Lee S.K."/>
        </authorList>
    </citation>
    <scope>NUCLEOTIDE SEQUENCE [LARGE SCALE GENOMIC DNA]</scope>
    <source>
        <tissue evidence="1">Muscle</tissue>
    </source>
</reference>
<name>A0A4Z2H105_9TELE</name>
<protein>
    <submittedName>
        <fullName evidence="1">Uncharacterized protein</fullName>
    </submittedName>
</protein>
<keyword evidence="2" id="KW-1185">Reference proteome</keyword>
<proteinExistence type="predicted"/>
<evidence type="ECO:0000313" key="1">
    <source>
        <dbReference type="EMBL" id="TNN59271.1"/>
    </source>
</evidence>
<sequence length="81" mass="8524">MLLPGGCPGDGPSRVHQNTPAVACGLVALDRFVKASGAAVGDENGLARILPSLVQCTLSLLRGWIRVFKLFTCAEAHKHDV</sequence>
<comment type="caution">
    <text evidence="1">The sequence shown here is derived from an EMBL/GenBank/DDBJ whole genome shotgun (WGS) entry which is preliminary data.</text>
</comment>
<organism evidence="1 2">
    <name type="scientific">Liparis tanakae</name>
    <name type="common">Tanaka's snailfish</name>
    <dbReference type="NCBI Taxonomy" id="230148"/>
    <lineage>
        <taxon>Eukaryota</taxon>
        <taxon>Metazoa</taxon>
        <taxon>Chordata</taxon>
        <taxon>Craniata</taxon>
        <taxon>Vertebrata</taxon>
        <taxon>Euteleostomi</taxon>
        <taxon>Actinopterygii</taxon>
        <taxon>Neopterygii</taxon>
        <taxon>Teleostei</taxon>
        <taxon>Neoteleostei</taxon>
        <taxon>Acanthomorphata</taxon>
        <taxon>Eupercaria</taxon>
        <taxon>Perciformes</taxon>
        <taxon>Cottioidei</taxon>
        <taxon>Cottales</taxon>
        <taxon>Liparidae</taxon>
        <taxon>Liparis</taxon>
    </lineage>
</organism>
<evidence type="ECO:0000313" key="2">
    <source>
        <dbReference type="Proteomes" id="UP000314294"/>
    </source>
</evidence>
<dbReference type="EMBL" id="SRLO01000360">
    <property type="protein sequence ID" value="TNN59271.1"/>
    <property type="molecule type" value="Genomic_DNA"/>
</dbReference>